<evidence type="ECO:0000313" key="1">
    <source>
        <dbReference type="EnsemblMetazoa" id="XP_019764112.1"/>
    </source>
</evidence>
<reference evidence="1" key="2">
    <citation type="submission" date="2024-08" db="UniProtKB">
        <authorList>
            <consortium name="EnsemblMetazoa"/>
        </authorList>
    </citation>
    <scope>IDENTIFICATION</scope>
</reference>
<proteinExistence type="predicted"/>
<name>A0AAR5PT53_DENPD</name>
<dbReference type="Proteomes" id="UP000019118">
    <property type="component" value="Unassembled WGS sequence"/>
</dbReference>
<organism evidence="1 2">
    <name type="scientific">Dendroctonus ponderosae</name>
    <name type="common">Mountain pine beetle</name>
    <dbReference type="NCBI Taxonomy" id="77166"/>
    <lineage>
        <taxon>Eukaryota</taxon>
        <taxon>Metazoa</taxon>
        <taxon>Ecdysozoa</taxon>
        <taxon>Arthropoda</taxon>
        <taxon>Hexapoda</taxon>
        <taxon>Insecta</taxon>
        <taxon>Pterygota</taxon>
        <taxon>Neoptera</taxon>
        <taxon>Endopterygota</taxon>
        <taxon>Coleoptera</taxon>
        <taxon>Polyphaga</taxon>
        <taxon>Cucujiformia</taxon>
        <taxon>Curculionidae</taxon>
        <taxon>Scolytinae</taxon>
        <taxon>Dendroctonus</taxon>
    </lineage>
</organism>
<accession>A0AAR5PT53</accession>
<dbReference type="SUPFAM" id="SSF56219">
    <property type="entry name" value="DNase I-like"/>
    <property type="match status" value="1"/>
</dbReference>
<dbReference type="AlphaFoldDB" id="A0AAR5PT53"/>
<evidence type="ECO:0008006" key="3">
    <source>
        <dbReference type="Google" id="ProtNLM"/>
    </source>
</evidence>
<dbReference type="EnsemblMetazoa" id="XM_019908553.1">
    <property type="protein sequence ID" value="XP_019764112.1"/>
    <property type="gene ID" value="LOC109540263"/>
</dbReference>
<keyword evidence="2" id="KW-1185">Reference proteome</keyword>
<dbReference type="Gene3D" id="3.60.10.10">
    <property type="entry name" value="Endonuclease/exonuclease/phosphatase"/>
    <property type="match status" value="1"/>
</dbReference>
<sequence>MYITALQEIRWSEVGLNNVGNVVLFFSGNDQNAHAFGTGVELKKSLLNSVLISSRLATGCDFIRIGTFYNYSLISVHASTEDKDEGIKDLFDDLLEILLAQLPKQDMTLILGDFNAKIGQEKALRTDVGMQNLHNASDGNGRTVADLEASNNMIIKSTMFDRLRWRDNIASDLRKTITEVL</sequence>
<protein>
    <recommendedName>
        <fullName evidence="3">Endonuclease/exonuclease/phosphatase domain-containing protein</fullName>
    </recommendedName>
</protein>
<reference evidence="2" key="1">
    <citation type="journal article" date="2013" name="Genome Biol.">
        <title>Draft genome of the mountain pine beetle, Dendroctonus ponderosae Hopkins, a major forest pest.</title>
        <authorList>
            <person name="Keeling C.I."/>
            <person name="Yuen M.M."/>
            <person name="Liao N.Y."/>
            <person name="Docking T.R."/>
            <person name="Chan S.K."/>
            <person name="Taylor G.A."/>
            <person name="Palmquist D.L."/>
            <person name="Jackman S.D."/>
            <person name="Nguyen A."/>
            <person name="Li M."/>
            <person name="Henderson H."/>
            <person name="Janes J.K."/>
            <person name="Zhao Y."/>
            <person name="Pandoh P."/>
            <person name="Moore R."/>
            <person name="Sperling F.A."/>
            <person name="Huber D.P."/>
            <person name="Birol I."/>
            <person name="Jones S.J."/>
            <person name="Bohlmann J."/>
        </authorList>
    </citation>
    <scope>NUCLEOTIDE SEQUENCE</scope>
</reference>
<dbReference type="InterPro" id="IPR036691">
    <property type="entry name" value="Endo/exonu/phosph_ase_sf"/>
</dbReference>
<evidence type="ECO:0000313" key="2">
    <source>
        <dbReference type="Proteomes" id="UP000019118"/>
    </source>
</evidence>